<dbReference type="EMBL" id="AP035881">
    <property type="protein sequence ID" value="BFP46597.1"/>
    <property type="molecule type" value="Genomic_DNA"/>
</dbReference>
<organism evidence="2">
    <name type="scientific">Kitasatospora sp. CMC57</name>
    <dbReference type="NCBI Taxonomy" id="3231513"/>
    <lineage>
        <taxon>Bacteria</taxon>
        <taxon>Bacillati</taxon>
        <taxon>Actinomycetota</taxon>
        <taxon>Actinomycetes</taxon>
        <taxon>Kitasatosporales</taxon>
        <taxon>Streptomycetaceae</taxon>
        <taxon>Kitasatospora</taxon>
    </lineage>
</organism>
<feature type="compositionally biased region" description="Basic and acidic residues" evidence="1">
    <location>
        <begin position="24"/>
        <end position="39"/>
    </location>
</feature>
<protein>
    <submittedName>
        <fullName evidence="2">Uncharacterized protein</fullName>
    </submittedName>
</protein>
<accession>A0AB33K238</accession>
<feature type="region of interest" description="Disordered" evidence="1">
    <location>
        <begin position="21"/>
        <end position="52"/>
    </location>
</feature>
<dbReference type="AlphaFoldDB" id="A0AB33K238"/>
<evidence type="ECO:0000313" key="2">
    <source>
        <dbReference type="EMBL" id="BFP46597.1"/>
    </source>
</evidence>
<gene>
    <name evidence="2" type="ORF">KCMC57_29650</name>
</gene>
<sequence>MAVVERGSFAIAHCTCGWSAPARRSRDLSRRDAEAHGSEDGGPETPDAGNRA</sequence>
<name>A0AB33K238_9ACTN</name>
<evidence type="ECO:0000256" key="1">
    <source>
        <dbReference type="SAM" id="MobiDB-lite"/>
    </source>
</evidence>
<proteinExistence type="predicted"/>
<reference evidence="2" key="1">
    <citation type="submission" date="2024-07" db="EMBL/GenBank/DDBJ databases">
        <title>Complete genome sequences of cellulolytic bacteria, Kitasatospora sp. CMC57 and Streptomyces sp. CMC78, isolated from Japanese agricultural soil.</title>
        <authorList>
            <person name="Hashimoto T."/>
            <person name="Ito M."/>
            <person name="Iwamoto M."/>
            <person name="Fukahori D."/>
            <person name="Shoda T."/>
            <person name="Sakoda M."/>
            <person name="Morohoshi T."/>
            <person name="Mitsuboshi M."/>
            <person name="Nishizawa T."/>
        </authorList>
    </citation>
    <scope>NUCLEOTIDE SEQUENCE</scope>
    <source>
        <strain evidence="2">CMC57</strain>
    </source>
</reference>